<dbReference type="Pfam" id="PF04020">
    <property type="entry name" value="Phage_holin_4_2"/>
    <property type="match status" value="1"/>
</dbReference>
<dbReference type="PANTHER" id="PTHR37309">
    <property type="entry name" value="SLR0284 PROTEIN"/>
    <property type="match status" value="1"/>
</dbReference>
<gene>
    <name evidence="2" type="ORF">A2946_00910</name>
</gene>
<evidence type="ECO:0000313" key="3">
    <source>
        <dbReference type="Proteomes" id="UP000178348"/>
    </source>
</evidence>
<evidence type="ECO:0000256" key="1">
    <source>
        <dbReference type="SAM" id="Phobius"/>
    </source>
</evidence>
<evidence type="ECO:0008006" key="4">
    <source>
        <dbReference type="Google" id="ProtNLM"/>
    </source>
</evidence>
<feature type="transmembrane region" description="Helical" evidence="1">
    <location>
        <begin position="37"/>
        <end position="55"/>
    </location>
</feature>
<protein>
    <recommendedName>
        <fullName evidence="4">Phage holin family protein</fullName>
    </recommendedName>
</protein>
<evidence type="ECO:0000313" key="2">
    <source>
        <dbReference type="EMBL" id="OGZ01413.1"/>
    </source>
</evidence>
<sequence>MKSLLKIAAAVAANIFGLWLAARFIPHVFLSGNFTELLTVGIVLTALNLIIKPLLKLLLGPVIVITLGLGVVLVNMIILLILDILFQNLSIVGVAPLIYASLLLSAVNLIFHAFTKN</sequence>
<feature type="transmembrane region" description="Helical" evidence="1">
    <location>
        <begin position="62"/>
        <end position="85"/>
    </location>
</feature>
<dbReference type="InterPro" id="IPR007165">
    <property type="entry name" value="Phage_holin_4_2"/>
</dbReference>
<accession>A0A1G2CJ39</accession>
<name>A0A1G2CJ39_9BACT</name>
<dbReference type="PANTHER" id="PTHR37309:SF1">
    <property type="entry name" value="SLR0284 PROTEIN"/>
    <property type="match status" value="1"/>
</dbReference>
<comment type="caution">
    <text evidence="2">The sequence shown here is derived from an EMBL/GenBank/DDBJ whole genome shotgun (WGS) entry which is preliminary data.</text>
</comment>
<keyword evidence="1" id="KW-0812">Transmembrane</keyword>
<proteinExistence type="predicted"/>
<dbReference type="Proteomes" id="UP000178348">
    <property type="component" value="Unassembled WGS sequence"/>
</dbReference>
<feature type="transmembrane region" description="Helical" evidence="1">
    <location>
        <begin position="7"/>
        <end position="25"/>
    </location>
</feature>
<dbReference type="EMBL" id="MHLB01000039">
    <property type="protein sequence ID" value="OGZ01413.1"/>
    <property type="molecule type" value="Genomic_DNA"/>
</dbReference>
<dbReference type="AlphaFoldDB" id="A0A1G2CJ39"/>
<reference evidence="2 3" key="1">
    <citation type="journal article" date="2016" name="Nat. Commun.">
        <title>Thousands of microbial genomes shed light on interconnected biogeochemical processes in an aquifer system.</title>
        <authorList>
            <person name="Anantharaman K."/>
            <person name="Brown C.T."/>
            <person name="Hug L.A."/>
            <person name="Sharon I."/>
            <person name="Castelle C.J."/>
            <person name="Probst A.J."/>
            <person name="Thomas B.C."/>
            <person name="Singh A."/>
            <person name="Wilkins M.J."/>
            <person name="Karaoz U."/>
            <person name="Brodie E.L."/>
            <person name="Williams K.H."/>
            <person name="Hubbard S.S."/>
            <person name="Banfield J.F."/>
        </authorList>
    </citation>
    <scope>NUCLEOTIDE SEQUENCE [LARGE SCALE GENOMIC DNA]</scope>
</reference>
<organism evidence="2 3">
    <name type="scientific">Candidatus Liptonbacteria bacterium RIFCSPLOWO2_01_FULL_53_13</name>
    <dbReference type="NCBI Taxonomy" id="1798651"/>
    <lineage>
        <taxon>Bacteria</taxon>
        <taxon>Candidatus Liptoniibacteriota</taxon>
    </lineage>
</organism>
<keyword evidence="1" id="KW-1133">Transmembrane helix</keyword>
<feature type="transmembrane region" description="Helical" evidence="1">
    <location>
        <begin position="91"/>
        <end position="111"/>
    </location>
</feature>
<keyword evidence="1" id="KW-0472">Membrane</keyword>